<organism evidence="4 5">
    <name type="scientific">Streptomyces lonegramiae</name>
    <dbReference type="NCBI Taxonomy" id="3075524"/>
    <lineage>
        <taxon>Bacteria</taxon>
        <taxon>Bacillati</taxon>
        <taxon>Actinomycetota</taxon>
        <taxon>Actinomycetes</taxon>
        <taxon>Kitasatosporales</taxon>
        <taxon>Streptomycetaceae</taxon>
        <taxon>Streptomyces</taxon>
    </lineage>
</organism>
<dbReference type="Proteomes" id="UP001180754">
    <property type="component" value="Unassembled WGS sequence"/>
</dbReference>
<dbReference type="InterPro" id="IPR015943">
    <property type="entry name" value="WD40/YVTN_repeat-like_dom_sf"/>
</dbReference>
<keyword evidence="2" id="KW-0677">Repeat</keyword>
<dbReference type="PANTHER" id="PTHR22847:SF637">
    <property type="entry name" value="WD REPEAT DOMAIN 5B"/>
    <property type="match status" value="1"/>
</dbReference>
<keyword evidence="5" id="KW-1185">Reference proteome</keyword>
<dbReference type="PROSITE" id="PS50294">
    <property type="entry name" value="WD_REPEATS_REGION"/>
    <property type="match status" value="1"/>
</dbReference>
<accession>A0ABU2X8N1</accession>
<feature type="repeat" description="WD" evidence="3">
    <location>
        <begin position="313"/>
        <end position="350"/>
    </location>
</feature>
<evidence type="ECO:0000313" key="5">
    <source>
        <dbReference type="Proteomes" id="UP001180754"/>
    </source>
</evidence>
<dbReference type="InterPro" id="IPR011047">
    <property type="entry name" value="Quinoprotein_ADH-like_sf"/>
</dbReference>
<dbReference type="InterPro" id="IPR019775">
    <property type="entry name" value="WD40_repeat_CS"/>
</dbReference>
<dbReference type="Gene3D" id="2.130.10.10">
    <property type="entry name" value="YVTN repeat-like/Quinoprotein amine dehydrogenase"/>
    <property type="match status" value="2"/>
</dbReference>
<keyword evidence="1 3" id="KW-0853">WD repeat</keyword>
<reference evidence="4" key="1">
    <citation type="submission" date="2024-05" db="EMBL/GenBank/DDBJ databases">
        <title>30 novel species of actinomycetes from the DSMZ collection.</title>
        <authorList>
            <person name="Nouioui I."/>
        </authorList>
    </citation>
    <scope>NUCLEOTIDE SEQUENCE</scope>
    <source>
        <strain evidence="4">DSM 41529</strain>
    </source>
</reference>
<sequence length="350" mass="37161">MPDTTDTPPVSMARMTDSRLIKSSMIPSEGNVDGFAVAEVNGRLLVVCVSSDDVWTWDPLRDEWVERPLADFDYASYGIPVYPDFHHIDVTVADGRAVFAAGGQHQGPGLWDVMSGELLNAPPEFRSCVHALALTSVGGRTTLVAGAAAPEVWVWDPSDPEVEAWGPTDDEYAEKQEPGELPGHSDDMSGLVVGRLRGRHVVVSGGDTEVLLSDLESEELLHKWSANGLVHAVALSEVGGRPVVLAVTDSGEMRIWDAVGGEPVGHFPTGHTERVSALAADVVGARTLAVTGSDDGTARVWDLAEGRQIGAPLAGHEGEVWNVAIAPLDGRHVVLTAGRGGIVRVWDPSV</sequence>
<proteinExistence type="predicted"/>
<dbReference type="EMBL" id="JAVRFD010000002">
    <property type="protein sequence ID" value="MDT0542268.1"/>
    <property type="molecule type" value="Genomic_DNA"/>
</dbReference>
<protein>
    <submittedName>
        <fullName evidence="4">Uncharacterized protein</fullName>
    </submittedName>
</protein>
<dbReference type="PANTHER" id="PTHR22847">
    <property type="entry name" value="WD40 REPEAT PROTEIN"/>
    <property type="match status" value="1"/>
</dbReference>
<dbReference type="SUPFAM" id="SSF50998">
    <property type="entry name" value="Quinoprotein alcohol dehydrogenase-like"/>
    <property type="match status" value="1"/>
</dbReference>
<comment type="caution">
    <text evidence="4">The sequence shown here is derived from an EMBL/GenBank/DDBJ whole genome shotgun (WGS) entry which is preliminary data.</text>
</comment>
<dbReference type="SMART" id="SM00320">
    <property type="entry name" value="WD40"/>
    <property type="match status" value="5"/>
</dbReference>
<name>A0ABU2X8N1_9ACTN</name>
<dbReference type="RefSeq" id="WP_311722617.1">
    <property type="nucleotide sequence ID" value="NZ_JAVRFD010000002.1"/>
</dbReference>
<dbReference type="PROSITE" id="PS00678">
    <property type="entry name" value="WD_REPEATS_1"/>
    <property type="match status" value="1"/>
</dbReference>
<evidence type="ECO:0000256" key="1">
    <source>
        <dbReference type="ARBA" id="ARBA00022574"/>
    </source>
</evidence>
<gene>
    <name evidence="4" type="ORF">RND15_05985</name>
</gene>
<evidence type="ECO:0000256" key="3">
    <source>
        <dbReference type="PROSITE-ProRule" id="PRU00221"/>
    </source>
</evidence>
<dbReference type="InterPro" id="IPR001680">
    <property type="entry name" value="WD40_rpt"/>
</dbReference>
<feature type="repeat" description="WD" evidence="3">
    <location>
        <begin position="268"/>
        <end position="311"/>
    </location>
</feature>
<evidence type="ECO:0000256" key="2">
    <source>
        <dbReference type="ARBA" id="ARBA00022737"/>
    </source>
</evidence>
<dbReference type="Pfam" id="PF00400">
    <property type="entry name" value="WD40"/>
    <property type="match status" value="2"/>
</dbReference>
<dbReference type="PROSITE" id="PS50082">
    <property type="entry name" value="WD_REPEATS_2"/>
    <property type="match status" value="2"/>
</dbReference>
<evidence type="ECO:0000313" key="4">
    <source>
        <dbReference type="EMBL" id="MDT0542268.1"/>
    </source>
</evidence>